<reference evidence="6 7" key="1">
    <citation type="submission" date="2024-07" db="EMBL/GenBank/DDBJ databases">
        <title>Chromosome-level genome assembly of the water stick insect Ranatra chinensis (Heteroptera: Nepidae).</title>
        <authorList>
            <person name="Liu X."/>
        </authorList>
    </citation>
    <scope>NUCLEOTIDE SEQUENCE [LARGE SCALE GENOMIC DNA]</scope>
    <source>
        <strain evidence="6">Cailab_2021Rc</strain>
        <tissue evidence="6">Muscle</tissue>
    </source>
</reference>
<dbReference type="EMBL" id="JBFDAA010000002">
    <property type="protein sequence ID" value="KAL1140024.1"/>
    <property type="molecule type" value="Genomic_DNA"/>
</dbReference>
<dbReference type="InterPro" id="IPR031717">
    <property type="entry name" value="ODO-1/KGD_C"/>
</dbReference>
<dbReference type="GO" id="GO:0016491">
    <property type="term" value="F:oxidoreductase activity"/>
    <property type="evidence" value="ECO:0007669"/>
    <property type="project" value="UniProtKB-KW"/>
</dbReference>
<evidence type="ECO:0000313" key="6">
    <source>
        <dbReference type="EMBL" id="KAL1140024.1"/>
    </source>
</evidence>
<evidence type="ECO:0000256" key="4">
    <source>
        <dbReference type="ARBA" id="ARBA00023052"/>
    </source>
</evidence>
<dbReference type="PANTHER" id="PTHR23152:SF4">
    <property type="entry name" value="2-OXOADIPATE DEHYDROGENASE COMPLEX COMPONENT E1"/>
    <property type="match status" value="1"/>
</dbReference>
<keyword evidence="4" id="KW-0786">Thiamine pyrophosphate</keyword>
<dbReference type="Proteomes" id="UP001558652">
    <property type="component" value="Unassembled WGS sequence"/>
</dbReference>
<comment type="cofactor">
    <cofactor evidence="1">
        <name>thiamine diphosphate</name>
        <dbReference type="ChEBI" id="CHEBI:58937"/>
    </cofactor>
</comment>
<gene>
    <name evidence="6" type="ORF">AAG570_007001</name>
</gene>
<evidence type="ECO:0000256" key="2">
    <source>
        <dbReference type="ARBA" id="ARBA00006936"/>
    </source>
</evidence>
<evidence type="ECO:0000256" key="1">
    <source>
        <dbReference type="ARBA" id="ARBA00001964"/>
    </source>
</evidence>
<dbReference type="Gene3D" id="3.40.50.12470">
    <property type="match status" value="1"/>
</dbReference>
<dbReference type="Gene3D" id="3.40.50.11610">
    <property type="entry name" value="Multifunctional 2-oxoglutarate metabolism enzyme, C-terminal domain"/>
    <property type="match status" value="1"/>
</dbReference>
<evidence type="ECO:0000259" key="5">
    <source>
        <dbReference type="Pfam" id="PF16870"/>
    </source>
</evidence>
<sequence length="208" mass="23819">MHILAGQGADYSSARPERLLQLVDDDEKDINLEKSMMERLYECNMVVANLTLPSNLFHLLRRHTKTTFRKPLILLTPKAIMNDPDFFSTFEDLDVGTKFKHFIPDSETTPSLDVVAYMLCTGQVYYHLKRERNIRHLKGKVAIVRVEQLSPFPYKEFLEDFKKHYIHRSAESSGVGRVVTKGGSNVLLPILEAPSGGIRILSWRGRCL</sequence>
<keyword evidence="3" id="KW-0560">Oxidoreductase</keyword>
<evidence type="ECO:0000313" key="7">
    <source>
        <dbReference type="Proteomes" id="UP001558652"/>
    </source>
</evidence>
<organism evidence="6 7">
    <name type="scientific">Ranatra chinensis</name>
    <dbReference type="NCBI Taxonomy" id="642074"/>
    <lineage>
        <taxon>Eukaryota</taxon>
        <taxon>Metazoa</taxon>
        <taxon>Ecdysozoa</taxon>
        <taxon>Arthropoda</taxon>
        <taxon>Hexapoda</taxon>
        <taxon>Insecta</taxon>
        <taxon>Pterygota</taxon>
        <taxon>Neoptera</taxon>
        <taxon>Paraneoptera</taxon>
        <taxon>Hemiptera</taxon>
        <taxon>Heteroptera</taxon>
        <taxon>Panheteroptera</taxon>
        <taxon>Nepomorpha</taxon>
        <taxon>Nepidae</taxon>
        <taxon>Ranatrinae</taxon>
        <taxon>Ranatra</taxon>
    </lineage>
</organism>
<dbReference type="Pfam" id="PF16870">
    <property type="entry name" value="OxoGdeHyase_C"/>
    <property type="match status" value="1"/>
</dbReference>
<dbReference type="PANTHER" id="PTHR23152">
    <property type="entry name" value="2-OXOGLUTARATE DEHYDROGENASE"/>
    <property type="match status" value="1"/>
</dbReference>
<accession>A0ABD0ZJ09</accession>
<comment type="caution">
    <text evidence="6">The sequence shown here is derived from an EMBL/GenBank/DDBJ whole genome shotgun (WGS) entry which is preliminary data.</text>
</comment>
<keyword evidence="7" id="KW-1185">Reference proteome</keyword>
<feature type="domain" description="2-oxoglutarate dehydrogenase E1 component/KDG C-terminal" evidence="5">
    <location>
        <begin position="88"/>
        <end position="163"/>
    </location>
</feature>
<dbReference type="AlphaFoldDB" id="A0ABD0ZJ09"/>
<protein>
    <recommendedName>
        <fullName evidence="5">2-oxoglutarate dehydrogenase E1 component/KDG C-terminal domain-containing protein</fullName>
    </recommendedName>
</protein>
<comment type="similarity">
    <text evidence="2">Belongs to the alpha-ketoglutarate dehydrogenase family.</text>
</comment>
<dbReference type="InterPro" id="IPR029061">
    <property type="entry name" value="THDP-binding"/>
</dbReference>
<dbReference type="InterPro" id="IPR042179">
    <property type="entry name" value="KGD_C_sf"/>
</dbReference>
<name>A0ABD0ZJ09_9HEMI</name>
<dbReference type="SUPFAM" id="SSF52518">
    <property type="entry name" value="Thiamin diphosphate-binding fold (THDP-binding)"/>
    <property type="match status" value="1"/>
</dbReference>
<evidence type="ECO:0000256" key="3">
    <source>
        <dbReference type="ARBA" id="ARBA00023002"/>
    </source>
</evidence>
<proteinExistence type="inferred from homology"/>
<dbReference type="InterPro" id="IPR011603">
    <property type="entry name" value="2oxoglutarate_DH_E1"/>
</dbReference>